<keyword evidence="4" id="KW-1185">Reference proteome</keyword>
<keyword evidence="1" id="KW-0732">Signal</keyword>
<name>A0AAP5ESQ6_9BURK</name>
<feature type="signal peptide" evidence="1">
    <location>
        <begin position="1"/>
        <end position="23"/>
    </location>
</feature>
<reference evidence="3" key="1">
    <citation type="submission" date="2022-06" db="EMBL/GenBank/DDBJ databases">
        <title>PHB producers.</title>
        <authorList>
            <person name="Besaury L."/>
        </authorList>
    </citation>
    <scope>NUCLEOTIDE SEQUENCE</scope>
    <source>
        <strain evidence="3 4">SEWS6</strain>
    </source>
</reference>
<dbReference type="EMBL" id="JAPKHW010000060">
    <property type="protein sequence ID" value="MCX4151687.1"/>
    <property type="molecule type" value="Genomic_DNA"/>
</dbReference>
<evidence type="ECO:0000256" key="1">
    <source>
        <dbReference type="SAM" id="SignalP"/>
    </source>
</evidence>
<dbReference type="AlphaFoldDB" id="A0AAP5ESQ6"/>
<protein>
    <submittedName>
        <fullName evidence="3">DUF2844 domain-containing protein</fullName>
    </submittedName>
</protein>
<sequence>MLDRAVIVAVMPVSLFAATFAHAALGSFPLSGGSAHVQSAVLASPRAAISARSYSASGASSANSGATSAYSVNTVTLESGTVVREFVAKANNLVFAVAWTGPRLPNLDVLLGSYFSRFSKAKLSDPGLHSAGPSQRGLSSSDLVVQSYGHAGDFQGYAYLPAAVPSGVSLSDIR</sequence>
<evidence type="ECO:0000313" key="4">
    <source>
        <dbReference type="Proteomes" id="UP001209412"/>
    </source>
</evidence>
<feature type="chain" id="PRO_5042999928" evidence="1">
    <location>
        <begin position="24"/>
        <end position="174"/>
    </location>
</feature>
<evidence type="ECO:0000313" key="5">
    <source>
        <dbReference type="Proteomes" id="UP001242288"/>
    </source>
</evidence>
<evidence type="ECO:0000313" key="3">
    <source>
        <dbReference type="EMBL" id="MDQ6413498.1"/>
    </source>
</evidence>
<accession>A0AAP5ESQ6</accession>
<dbReference type="EMBL" id="JAMXWF010000060">
    <property type="protein sequence ID" value="MDQ6413498.1"/>
    <property type="molecule type" value="Genomic_DNA"/>
</dbReference>
<evidence type="ECO:0000313" key="2">
    <source>
        <dbReference type="EMBL" id="MCX4151687.1"/>
    </source>
</evidence>
<proteinExistence type="predicted"/>
<dbReference type="InterPro" id="IPR021267">
    <property type="entry name" value="DUF2844"/>
</dbReference>
<dbReference type="RefSeq" id="WP_266242219.1">
    <property type="nucleotide sequence ID" value="NZ_JAMXWF010000060.1"/>
</dbReference>
<organism evidence="3 5">
    <name type="scientific">Paraburkholderia madseniana</name>
    <dbReference type="NCBI Taxonomy" id="2599607"/>
    <lineage>
        <taxon>Bacteria</taxon>
        <taxon>Pseudomonadati</taxon>
        <taxon>Pseudomonadota</taxon>
        <taxon>Betaproteobacteria</taxon>
        <taxon>Burkholderiales</taxon>
        <taxon>Burkholderiaceae</taxon>
        <taxon>Paraburkholderia</taxon>
    </lineage>
</organism>
<gene>
    <name evidence="3" type="ORF">NIE36_40960</name>
    <name evidence="2" type="ORF">OSB80_41065</name>
</gene>
<comment type="caution">
    <text evidence="3">The sequence shown here is derived from an EMBL/GenBank/DDBJ whole genome shotgun (WGS) entry which is preliminary data.</text>
</comment>
<dbReference type="Pfam" id="PF11005">
    <property type="entry name" value="DUF2844"/>
    <property type="match status" value="1"/>
</dbReference>
<dbReference type="Proteomes" id="UP001242288">
    <property type="component" value="Unassembled WGS sequence"/>
</dbReference>
<dbReference type="Proteomes" id="UP001209412">
    <property type="component" value="Unassembled WGS sequence"/>
</dbReference>